<dbReference type="InterPro" id="IPR045851">
    <property type="entry name" value="AMP-bd_C_sf"/>
</dbReference>
<feature type="domain" description="AMP-binding enzyme C-terminal" evidence="2">
    <location>
        <begin position="459"/>
        <end position="534"/>
    </location>
</feature>
<dbReference type="InterPro" id="IPR050237">
    <property type="entry name" value="ATP-dep_AMP-bd_enzyme"/>
</dbReference>
<dbReference type="AlphaFoldDB" id="A0A848KZ98"/>
<keyword evidence="4" id="KW-1185">Reference proteome</keyword>
<dbReference type="NCBIfam" id="NF005863">
    <property type="entry name" value="PRK07798.1"/>
    <property type="match status" value="1"/>
</dbReference>
<reference evidence="3 4" key="1">
    <citation type="submission" date="2020-04" db="EMBL/GenBank/DDBJ databases">
        <title>Gordonia sp. nov. TBRC 11910.</title>
        <authorList>
            <person name="Suriyachadkun C."/>
        </authorList>
    </citation>
    <scope>NUCLEOTIDE SEQUENCE [LARGE SCALE GENOMIC DNA]</scope>
    <source>
        <strain evidence="3 4">TBRC 11910</strain>
    </source>
</reference>
<feature type="domain" description="AMP-dependent synthetase/ligase" evidence="1">
    <location>
        <begin position="12"/>
        <end position="389"/>
    </location>
</feature>
<name>A0A848KZ98_9ACTN</name>
<proteinExistence type="predicted"/>
<gene>
    <name evidence="3" type="ORF">HH308_20150</name>
</gene>
<evidence type="ECO:0000313" key="4">
    <source>
        <dbReference type="Proteomes" id="UP000550729"/>
    </source>
</evidence>
<dbReference type="Pfam" id="PF00501">
    <property type="entry name" value="AMP-binding"/>
    <property type="match status" value="1"/>
</dbReference>
<protein>
    <submittedName>
        <fullName evidence="3">AMP-binding protein</fullName>
    </submittedName>
</protein>
<dbReference type="GO" id="GO:0016878">
    <property type="term" value="F:acid-thiol ligase activity"/>
    <property type="evidence" value="ECO:0007669"/>
    <property type="project" value="UniProtKB-ARBA"/>
</dbReference>
<dbReference type="RefSeq" id="WP_170196039.1">
    <property type="nucleotide sequence ID" value="NZ_JABBNB010000024.1"/>
</dbReference>
<dbReference type="PROSITE" id="PS00455">
    <property type="entry name" value="AMP_BINDING"/>
    <property type="match status" value="1"/>
</dbReference>
<comment type="caution">
    <text evidence="3">The sequence shown here is derived from an EMBL/GenBank/DDBJ whole genome shotgun (WGS) entry which is preliminary data.</text>
</comment>
<evidence type="ECO:0000259" key="2">
    <source>
        <dbReference type="Pfam" id="PF13193"/>
    </source>
</evidence>
<dbReference type="Proteomes" id="UP000550729">
    <property type="component" value="Unassembled WGS sequence"/>
</dbReference>
<dbReference type="InterPro" id="IPR020845">
    <property type="entry name" value="AMP-binding_CS"/>
</dbReference>
<sequence length="556" mass="59077">MRYNHAALFAGVAAATPDRTAIVFRDRRLSYRDVAGRVNRLANLLLSQGITIHRSRDQLRPWEAGQDLVALYLHNGNEYLEGMLGADAARAASFNVNYRYVEAELAYLLDDAAPRAVIYHARFAPTLSAVLDSLGRRPDLLLQVADESGNALLPGALDYERALAASSPDVPPTSPDADDLYVVYTGGTTGMPKGVLWTQAEILESSLLAFLPAGLFEAETLDDGLALIAAAEPRVMLPLPPLMHAAAQWIALAGVLSGGTVVFPAVVDRLDAASVWEVIDAEGVMLMNMVGNSFATPLLDEFERGGHSGATLQMMGSGGAVLSAAVKNRLLDLLPHVVVADVAGSSETGSQLTNVSSIAAQAISGIFTAAPGSCVVDDEHRRTLPPGDPATGWLGRSGAIPLGYLGDAAKTARTFPIVDGRRVAIPGDRARHLPDGTIELLGRDSVTINSGGEKIYAEEVEDAFIVQPAVADVVVVGRPSARWGSEVVAVVEMTPGHASTDAELITAAAERLARYKLPKSIVRVDKLLRSPAGKADYRWARDIAAHQPIEEKELVR</sequence>
<dbReference type="PANTHER" id="PTHR43767">
    <property type="entry name" value="LONG-CHAIN-FATTY-ACID--COA LIGASE"/>
    <property type="match status" value="1"/>
</dbReference>
<organism evidence="3 4">
    <name type="scientific">Gordonia asplenii</name>
    <dbReference type="NCBI Taxonomy" id="2725283"/>
    <lineage>
        <taxon>Bacteria</taxon>
        <taxon>Bacillati</taxon>
        <taxon>Actinomycetota</taxon>
        <taxon>Actinomycetes</taxon>
        <taxon>Mycobacteriales</taxon>
        <taxon>Gordoniaceae</taxon>
        <taxon>Gordonia</taxon>
    </lineage>
</organism>
<dbReference type="InterPro" id="IPR025110">
    <property type="entry name" value="AMP-bd_C"/>
</dbReference>
<dbReference type="Pfam" id="PF13193">
    <property type="entry name" value="AMP-binding_C"/>
    <property type="match status" value="1"/>
</dbReference>
<dbReference type="InterPro" id="IPR042099">
    <property type="entry name" value="ANL_N_sf"/>
</dbReference>
<evidence type="ECO:0000259" key="1">
    <source>
        <dbReference type="Pfam" id="PF00501"/>
    </source>
</evidence>
<dbReference type="Gene3D" id="3.40.50.12780">
    <property type="entry name" value="N-terminal domain of ligase-like"/>
    <property type="match status" value="1"/>
</dbReference>
<dbReference type="EMBL" id="JABBNB010000024">
    <property type="protein sequence ID" value="NMO03532.1"/>
    <property type="molecule type" value="Genomic_DNA"/>
</dbReference>
<dbReference type="InterPro" id="IPR000873">
    <property type="entry name" value="AMP-dep_synth/lig_dom"/>
</dbReference>
<dbReference type="PANTHER" id="PTHR43767:SF1">
    <property type="entry name" value="NONRIBOSOMAL PEPTIDE SYNTHASE PES1 (EUROFUNG)-RELATED"/>
    <property type="match status" value="1"/>
</dbReference>
<accession>A0A848KZ98</accession>
<evidence type="ECO:0000313" key="3">
    <source>
        <dbReference type="EMBL" id="NMO03532.1"/>
    </source>
</evidence>
<dbReference type="Gene3D" id="3.30.300.30">
    <property type="match status" value="1"/>
</dbReference>
<dbReference type="SUPFAM" id="SSF56801">
    <property type="entry name" value="Acetyl-CoA synthetase-like"/>
    <property type="match status" value="1"/>
</dbReference>